<dbReference type="AlphaFoldDB" id="A0A6C0JMY6"/>
<organism evidence="2">
    <name type="scientific">viral metagenome</name>
    <dbReference type="NCBI Taxonomy" id="1070528"/>
    <lineage>
        <taxon>unclassified sequences</taxon>
        <taxon>metagenomes</taxon>
        <taxon>organismal metagenomes</taxon>
    </lineage>
</organism>
<evidence type="ECO:0000256" key="1">
    <source>
        <dbReference type="SAM" id="MobiDB-lite"/>
    </source>
</evidence>
<reference evidence="2" key="1">
    <citation type="journal article" date="2020" name="Nature">
        <title>Giant virus diversity and host interactions through global metagenomics.</title>
        <authorList>
            <person name="Schulz F."/>
            <person name="Roux S."/>
            <person name="Paez-Espino D."/>
            <person name="Jungbluth S."/>
            <person name="Walsh D.A."/>
            <person name="Denef V.J."/>
            <person name="McMahon K.D."/>
            <person name="Konstantinidis K.T."/>
            <person name="Eloe-Fadrosh E.A."/>
            <person name="Kyrpides N.C."/>
            <person name="Woyke T."/>
        </authorList>
    </citation>
    <scope>NUCLEOTIDE SEQUENCE</scope>
    <source>
        <strain evidence="2">GVMAG-M-3300027708-5</strain>
    </source>
</reference>
<name>A0A6C0JMY6_9ZZZZ</name>
<sequence>MSTPNPPTTVANQSGTNTTPSGYRLPENNTLQHAAKLSIVEDKPIMLDYWTNSLDKTVLIGVKDNQEKLLVKSEEEYTSPVSKIYKVGKEYIIVTENSIYLVDVEIPTKRISS</sequence>
<feature type="region of interest" description="Disordered" evidence="1">
    <location>
        <begin position="1"/>
        <end position="26"/>
    </location>
</feature>
<dbReference type="EMBL" id="MN740406">
    <property type="protein sequence ID" value="QHU05034.1"/>
    <property type="molecule type" value="Genomic_DNA"/>
</dbReference>
<accession>A0A6C0JMY6</accession>
<feature type="compositionally biased region" description="Polar residues" evidence="1">
    <location>
        <begin position="8"/>
        <end position="26"/>
    </location>
</feature>
<proteinExistence type="predicted"/>
<protein>
    <submittedName>
        <fullName evidence="2">Uncharacterized protein</fullName>
    </submittedName>
</protein>
<evidence type="ECO:0000313" key="2">
    <source>
        <dbReference type="EMBL" id="QHU05034.1"/>
    </source>
</evidence>